<feature type="region of interest" description="Disordered" evidence="1">
    <location>
        <begin position="2736"/>
        <end position="2755"/>
    </location>
</feature>
<sequence length="3736" mass="435735">MVAAMVKFVNHHTNIVIQIPDFRDCIDQVNCVQKKLQTVKNVANQCLLHVDLKTQQDFSMYIESKQKELDDIYDVLHTKLDQFTIHSIYSNIYMKQLNSILERLCIIREEIIKPITIDLINKNSNNIVSLINSHDLNTSEIYQLREEALQLISNITSIELKSIILKYPNHYINLIIHMKWKFQELNNLEFHHESIQLFNNQLTLFYSSLINNNNTSIQQQNNCDSIKSLASRRREFLIQYDIQCKFFFEKLNLIKVQFEIIKQMFSCCMKQDILNNSDDLIDSHSSQSPFINVYACFNTMKQFLKSYFEQLKKIESFIKTIEYDPIFLISMTIQRVLTNESKQLINNELCNIYQVIISNVIYCERQINCIRYLLNRVEHLFREYEHYYKSVIDKVSNDFYSVKQIKNYIGILDAFHYWINQVEGEFQAIKQNGDTYTLTDIYYTKEMQIYMEPLYESVVIHLKQVRDIVVSRLTNLHNRLTVLNQLQINFIQHWNYKPSIHRYRTQSLCSNTALKCPPVKIKIHKRSNSSSSLITSFHPTDIITDHSISLTYFLGKNDLSLNCSSSFFKNKKLIRNNDALITDIICNFKHSRNSIQSPCTESTSSTLCYSQNEENNSNLEEISTQIIKETLPEVIDSKNNSPDKIMSFPTSISFDEDFNLTHDNGHVIKDWTTKKEKLIENFSSFIQEYEVCSKNNTPIQTENRLEDRCTKQSHSDDHYFGSMKETSHKGNSYASVPSYLHISNDIDASSLSSCSTEKGANFMLNGCSLHTLLSKSYNNLLQITKRLQSSLINFNKTNLTVLNNINLDNELNIDQSIFDDETRLSIFNPLHSPLVIYLGRMLNYFNTTSDKNDLTIEQNELTFIEHNLTNMWKYFNEIILNMKMNSKQFNLADDFMKLVDNNMITIYFENTSSDLFDQLIILTNEIHSSIRDLNKHLSKLSSFEHEPFPLPNLWCTLFKTTDLLCIEMIYSRILILIFYFAYKSLLFIYDILSMYSVSRIKNTFKRNSSNNFMDASNNNYLIILLNEFNYVQYILNQINPSNSYHSINQQSNEFLIQFTTIYLLNKYNSDQYSINLFNLLNSFIDCFNQSINFPLNIIKTIQSNVKSNDPIHDNDDDDDVIMSNNTLKNLIIMGSSSCVKTSITMNSLKTALFSQIYSICYRLHLLNESSNTTTEDNQPLQYEECKSRIQQQQQITDLITQGLDLNHKLVIWSANCHSLLDRWKRLSTRVDWFNVHIQNLWNRLPETPMPNPPQFKLDYLLLETNKKNQFINYIKFISPIQVSYNILISANSLDALLYYKSWIENIFKSFKSLMSICEAILCEGHSLTNELLHINTMNSHENVVDIIESAQKTSSSSESFNNNDNNNTFWNKEFKIFWDLVIEWLFNLLVEFNQQIFYIQLLENCINDLTLWITSKKNQLDHIMKQYKIQMKQYPNDLYRNIKGFNEIDSIISDLYVNEKMVQLNNLKLYIDQLNKNPLHCQNYLFYSRLMNSSQWIIKVYNDCLLYYKQILDHYQQIILRNILQLSINNENYSTIFNVLYYYFQDWFNLIMKRFSDHDLKFIQLNGISNTILYDITQNLYRQLEIRLPILLELYNLEQQLWKHYKDCDDDDNNNTIISYSEQIVQCKKYMETLKQVQINLLTDLNEYEQLNLCFNQLFIEIEVFNIKYSDMTTYTDVDKNFFSKYIFIELLNVKKRYWVYNENNDNVMIQTDQSTFQQFINYGQRILDLCQCNLNCFICEYIQLSTKSLLTEFTTIRLTVMERLEQLYSNLQIHINQFGKSQTFYASIMHQLKQSKDIFEANIKELLIDNHCICSSHLYGYIVGNTNLNLDNPVFDHIPSSLSLVNLAKSAYQHTLLSNVKEFSTKSIKESTFSLNEEISNLIQLTNLYLCRIKHERIHWINSIEYLQSIQLYPTGVLSSNENELELCNSQTDNIMNLVETIKNTISINLFNDGIHNLYNLLSSKSIMFNVKLEYFNNFMKHFTNDNMINKNVMNSKDGCYSCVNSYLLQRFSLLEQNIIRSIESLFVTTNEHPFKFKLDDIIKQCISVNSWYNEYIQLEPLFIYVSTYSFTVKRSHQTICNQINNAAILPNTILTSDWLILGIRLHQLKSVLHIIMNQWIHFVSVCNNINALLNNMELSNVMNQVYPQKSGFSYIHQSLWSFNYQEVIDKLKRQQILFNSLFVNEEKNCSHDVTNGLMETFQNSSSSSSIVPDEVNDGITHNCYITNEIFLPSRCPVFCTICHRNPFIDNNINSVFSMNVLINEQEERLKALNKYKVDDKKNTLNFEQNQIYLTTLQRRIDMISEWIIHFIDETVLSSSFNDELKENAEMYVDQLMKIEELLQICHSEYENIIVYYVNDINVQIQLDLSILLINCLQEIQFKLLYMTCIHNHLVNLCKIVNWSSINAHSDTTVLLRQFCCSYTYLKRINQYLEYYNNTYQDETTVSIKLGSGSTLSALNSLQEGSRQKNSIEFCQKYTTYILNNSNKYWLENYYKIKYLQNQKSINQSIIDLSYFKQMNDFIINRNLYSDVITNMFTSKGYIYATNNNGLTSEMNLSNEINQQNHNEKQVIQHERYQRNQLQECTHINSYSSTRHLSVMRSKCLRSSVAAEEKITIASNSFKNYVKSCRSPNQLSTSSVRVATRKPIGNVNPSERLKKFQNSKHLVDSICSSDDNLDQSRLSNSVAKNSISINSVIDHSKRTLVKPAILSKKQINKQDPNKTYETNCLRLTARSHQNQSQTALPTKSQKQHPAVILPSSTSSVSYRLSNLNRPQSSTLLGKPRTSCLSNSKVSSNKYSVIRRTSTLRTLCLCFYAVEIYHEDLSFTFAYLSQLVPDDLARHEITTVSNGFSLIKKYTPFSLIHHVKLPIMNNFLLNYLTIQDIIPENDIKPMSPSLFQAEFDYSSITTVRSFNKEIQSNVPDQIDLDKSCLKEKHSRVILRKSSDLLITEPSSSTSPSLSSSALLLMDSKNKQLVSKSYTAKSTDYSVDNNDITSKIVIDKSPIKHNPVHKLCSNPSTIVTKTFQSNSDVYDLLSQVKLSLIKVERHLNELDAYHDDGDDDDDKSVHSVDQVGESLSLAHLATSCDQLIKFLGQLKAYDFRINSMKSLLKSTLPSSSTSLVVTTDQDELLNELNIKFIYEKSLNYLIYEFEKHLTYTKNRLDYYFQHIHVISPTNDEKEEESFNDEKKLNKSSESIISSTTRSPLFSSTFSSSTSPSSSSSLSELLSCAQLLYTIKLRLIDWLNYTTLLLMLIKDNEKNDWYSILDNILLQSNEEYNNNVDVNSLKIDLLYDDNDNSSSSECFESDHFSLIKKNNRSNLLDIDLFCISNYFAYDILLCMCMHIYTLICIHQTPKSIYLIAMVKPNYNNIILKNNNLSTIESRMQSVHNFHAKPLTKLFDLKQITGLQFYPYPVLHHDSNEQSNFSNNLTESSNNKIRQIQLHFNLTNSMQNMSEKSIMPINTTIISNFMNSPNCICIISTSYKSGKINIKSTFKISYKRNVHLNDELLINSPLNQMSTILNRNICEINCANKHHDNNGASDLDLDGDDDDDDHNNSLRYSINTVFKNNYDHCKLFIQKKLLQNGLPFMRNNKPHLFPVYSSPSTSPSSHLPLPGSSVHYSHNQNRSVLYRTTSYLSKRLCSSIFTKLLSYFIFLCIVLYLINFLVKSSFSLLNNLLVIHKEDCRQQTSSQIFLYSLLSWIKRIGVDGVDVPRRNVSLLSENPLTRTWPDNAPPF</sequence>
<dbReference type="EMBL" id="KL250490">
    <property type="protein sequence ID" value="KGB32056.1"/>
    <property type="molecule type" value="Genomic_DNA"/>
</dbReference>
<protein>
    <submittedName>
        <fullName evidence="3">Uncharacterized protein</fullName>
    </submittedName>
</protein>
<accession>A0A095AE13</accession>
<keyword evidence="2" id="KW-1133">Transmembrane helix</keyword>
<reference evidence="3" key="1">
    <citation type="journal article" date="2012" name="Nat. Genet.">
        <title>Whole-genome sequence of Schistosoma haematobium.</title>
        <authorList>
            <person name="Young N.D."/>
            <person name="Jex A.R."/>
            <person name="Li B."/>
            <person name="Liu S."/>
            <person name="Yang L."/>
            <person name="Xiong Z."/>
            <person name="Li Y."/>
            <person name="Cantacessi C."/>
            <person name="Hall R.S."/>
            <person name="Xu X."/>
            <person name="Chen F."/>
            <person name="Wu X."/>
            <person name="Zerlotini A."/>
            <person name="Oliveira G."/>
            <person name="Hofmann A."/>
            <person name="Zhang G."/>
            <person name="Fang X."/>
            <person name="Kang Y."/>
            <person name="Campbell B.E."/>
            <person name="Loukas A."/>
            <person name="Ranganathan S."/>
            <person name="Rollinson D."/>
            <person name="Rinaldi G."/>
            <person name="Brindley P.J."/>
            <person name="Yang H."/>
            <person name="Wang J."/>
            <person name="Wang J."/>
            <person name="Gasser R.B."/>
        </authorList>
    </citation>
    <scope>NUCLEOTIDE SEQUENCE [LARGE SCALE GENOMIC DNA]</scope>
</reference>
<feature type="transmembrane region" description="Helical" evidence="2">
    <location>
        <begin position="3649"/>
        <end position="3667"/>
    </location>
</feature>
<evidence type="ECO:0000256" key="2">
    <source>
        <dbReference type="SAM" id="Phobius"/>
    </source>
</evidence>
<feature type="compositionally biased region" description="Polar residues" evidence="1">
    <location>
        <begin position="2736"/>
        <end position="2749"/>
    </location>
</feature>
<organism evidence="3">
    <name type="scientific">Schistosoma haematobium</name>
    <name type="common">Blood fluke</name>
    <dbReference type="NCBI Taxonomy" id="6185"/>
    <lineage>
        <taxon>Eukaryota</taxon>
        <taxon>Metazoa</taxon>
        <taxon>Spiralia</taxon>
        <taxon>Lophotrochozoa</taxon>
        <taxon>Platyhelminthes</taxon>
        <taxon>Trematoda</taxon>
        <taxon>Digenea</taxon>
        <taxon>Strigeidida</taxon>
        <taxon>Schistosomatoidea</taxon>
        <taxon>Schistosomatidae</taxon>
        <taxon>Schistosoma</taxon>
    </lineage>
</organism>
<name>A0A095AE13_SCHHA</name>
<evidence type="ECO:0000256" key="1">
    <source>
        <dbReference type="SAM" id="MobiDB-lite"/>
    </source>
</evidence>
<proteinExistence type="predicted"/>
<gene>
    <name evidence="3" type="ORF">MS3_00165</name>
</gene>
<keyword evidence="2" id="KW-0812">Transmembrane</keyword>
<evidence type="ECO:0000313" key="3">
    <source>
        <dbReference type="EMBL" id="KGB32056.1"/>
    </source>
</evidence>
<keyword evidence="2" id="KW-0472">Membrane</keyword>